<evidence type="ECO:0000313" key="2">
    <source>
        <dbReference type="EMBL" id="KXJ91068.1"/>
    </source>
</evidence>
<dbReference type="Proteomes" id="UP000070501">
    <property type="component" value="Unassembled WGS sequence"/>
</dbReference>
<evidence type="ECO:0000256" key="1">
    <source>
        <dbReference type="SAM" id="MobiDB-lite"/>
    </source>
</evidence>
<feature type="compositionally biased region" description="Low complexity" evidence="1">
    <location>
        <begin position="31"/>
        <end position="60"/>
    </location>
</feature>
<name>A0A136J1I8_9PEZI</name>
<protein>
    <submittedName>
        <fullName evidence="2">AhpC/TSA antioxidant enzyme-domain-containing protein</fullName>
    </submittedName>
</protein>
<dbReference type="FunFam" id="3.40.30.10:FF:000404">
    <property type="entry name" value="WGS project CABT00000000 data, contig 2.14"/>
    <property type="match status" value="1"/>
</dbReference>
<dbReference type="InterPro" id="IPR036249">
    <property type="entry name" value="Thioredoxin-like_sf"/>
</dbReference>
<dbReference type="CDD" id="cd02970">
    <property type="entry name" value="PRX_like2"/>
    <property type="match status" value="1"/>
</dbReference>
<dbReference type="InterPro" id="IPR032801">
    <property type="entry name" value="PXL2A/B/C"/>
</dbReference>
<feature type="region of interest" description="Disordered" evidence="1">
    <location>
        <begin position="325"/>
        <end position="359"/>
    </location>
</feature>
<dbReference type="SUPFAM" id="SSF52833">
    <property type="entry name" value="Thioredoxin-like"/>
    <property type="match status" value="1"/>
</dbReference>
<dbReference type="AlphaFoldDB" id="A0A136J1I8"/>
<feature type="compositionally biased region" description="Polar residues" evidence="1">
    <location>
        <begin position="338"/>
        <end position="347"/>
    </location>
</feature>
<evidence type="ECO:0000313" key="3">
    <source>
        <dbReference type="Proteomes" id="UP000070501"/>
    </source>
</evidence>
<dbReference type="InParanoid" id="A0A136J1I8"/>
<accession>A0A136J1I8</accession>
<dbReference type="PANTHER" id="PTHR28630">
    <property type="match status" value="1"/>
</dbReference>
<feature type="compositionally biased region" description="Low complexity" evidence="1">
    <location>
        <begin position="71"/>
        <end position="92"/>
    </location>
</feature>
<dbReference type="EMBL" id="KQ964251">
    <property type="protein sequence ID" value="KXJ91068.1"/>
    <property type="molecule type" value="Genomic_DNA"/>
</dbReference>
<feature type="region of interest" description="Disordered" evidence="1">
    <location>
        <begin position="1"/>
        <end position="126"/>
    </location>
</feature>
<dbReference type="Gene3D" id="3.40.30.10">
    <property type="entry name" value="Glutaredoxin"/>
    <property type="match status" value="1"/>
</dbReference>
<feature type="compositionally biased region" description="Basic and acidic residues" evidence="1">
    <location>
        <begin position="349"/>
        <end position="359"/>
    </location>
</feature>
<sequence>MATPADATPAVVEHKDTQKAALSPASGGHDPTAAPAPAPATETAPAPSTTATGAATTAPASSGLQPPQATPAPESAKAPPAQQPPATNAPSNDAPVISSVTAPPPDDDNINPPDFQGEVATNNDLPTQEVLRKIQDYTVLDRHGRSHPFKSLYSGHNVARRVLVIFIRHFFCGNCQEYIRSLSPAITPETLLALPVSTFVVVIGCGTHQLIDSYIKETGCQFDVYADPTRRLYDKLGMIRTLNMGSRPAYMQNKSVAHTVVSGVMQGLKHLKSGLTMKMGDQRQVGGEFLFEPASMSLDTPITTPQSDKGHNPLEEAAVVAATQNNGDEDANDLMMNGSRSSKTGRQSVGHDEPSQHSIEEKRVTWCHRMKTTRDHAEIPELLEILGLSEDGTPKLRKPKDEARFGAALRSRKGTGISLASQMSRMSIEANAAAAHAYSANANGHENGNGVSNVKV</sequence>
<reference evidence="3" key="1">
    <citation type="submission" date="2016-02" db="EMBL/GenBank/DDBJ databases">
        <title>Draft genome sequence of Microdochium bolleyi, a fungal endophyte of beachgrass.</title>
        <authorList>
            <consortium name="DOE Joint Genome Institute"/>
            <person name="David A.S."/>
            <person name="May G."/>
            <person name="Haridas S."/>
            <person name="Lim J."/>
            <person name="Wang M."/>
            <person name="Labutti K."/>
            <person name="Lipzen A."/>
            <person name="Barry K."/>
            <person name="Grigoriev I.V."/>
        </authorList>
    </citation>
    <scope>NUCLEOTIDE SEQUENCE [LARGE SCALE GENOMIC DNA]</scope>
    <source>
        <strain evidence="3">J235TASD1</strain>
    </source>
</reference>
<organism evidence="2 3">
    <name type="scientific">Microdochium bolleyi</name>
    <dbReference type="NCBI Taxonomy" id="196109"/>
    <lineage>
        <taxon>Eukaryota</taxon>
        <taxon>Fungi</taxon>
        <taxon>Dikarya</taxon>
        <taxon>Ascomycota</taxon>
        <taxon>Pezizomycotina</taxon>
        <taxon>Sordariomycetes</taxon>
        <taxon>Xylariomycetidae</taxon>
        <taxon>Xylariales</taxon>
        <taxon>Microdochiaceae</taxon>
        <taxon>Microdochium</taxon>
    </lineage>
</organism>
<proteinExistence type="predicted"/>
<dbReference type="PANTHER" id="PTHR28630:SF3">
    <property type="entry name" value="PEROXIREDOXIN-LIKE 2C"/>
    <property type="match status" value="1"/>
</dbReference>
<dbReference type="STRING" id="196109.A0A136J1I8"/>
<dbReference type="Pfam" id="PF13911">
    <property type="entry name" value="AhpC-TSA_2"/>
    <property type="match status" value="1"/>
</dbReference>
<dbReference type="OrthoDB" id="40334at2759"/>
<gene>
    <name evidence="2" type="ORF">Micbo1qcDRAFT_234297</name>
</gene>
<keyword evidence="3" id="KW-1185">Reference proteome</keyword>